<feature type="transmembrane region" description="Helical" evidence="6">
    <location>
        <begin position="119"/>
        <end position="139"/>
    </location>
</feature>
<evidence type="ECO:0000256" key="3">
    <source>
        <dbReference type="ARBA" id="ARBA00022692"/>
    </source>
</evidence>
<evidence type="ECO:0000256" key="6">
    <source>
        <dbReference type="SAM" id="Phobius"/>
    </source>
</evidence>
<evidence type="ECO:0000313" key="9">
    <source>
        <dbReference type="Proteomes" id="UP001449657"/>
    </source>
</evidence>
<evidence type="ECO:0000313" key="8">
    <source>
        <dbReference type="EMBL" id="WZN45149.1"/>
    </source>
</evidence>
<dbReference type="InterPro" id="IPR037185">
    <property type="entry name" value="EmrE-like"/>
</dbReference>
<keyword evidence="5 6" id="KW-0472">Membrane</keyword>
<feature type="transmembrane region" description="Helical" evidence="6">
    <location>
        <begin position="238"/>
        <end position="258"/>
    </location>
</feature>
<reference evidence="8 9" key="1">
    <citation type="submission" date="2024-03" db="EMBL/GenBank/DDBJ databases">
        <title>Chitinophaga caseinilytica sp. nov., a casein hydrolysing bacterium isolated from forest soil.</title>
        <authorList>
            <person name="Lee D.S."/>
            <person name="Han D.M."/>
            <person name="Baek J.H."/>
            <person name="Choi D.G."/>
            <person name="Jeon J.H."/>
            <person name="Jeon C.O."/>
        </authorList>
    </citation>
    <scope>NUCLEOTIDE SEQUENCE [LARGE SCALE GENOMIC DNA]</scope>
    <source>
        <strain evidence="8 9">KACC 19118</strain>
    </source>
</reference>
<keyword evidence="4 6" id="KW-1133">Transmembrane helix</keyword>
<dbReference type="PANTHER" id="PTHR32322:SF2">
    <property type="entry name" value="EAMA DOMAIN-CONTAINING PROTEIN"/>
    <property type="match status" value="1"/>
</dbReference>
<evidence type="ECO:0000256" key="2">
    <source>
        <dbReference type="ARBA" id="ARBA00007362"/>
    </source>
</evidence>
<dbReference type="SUPFAM" id="SSF103481">
    <property type="entry name" value="Multidrug resistance efflux transporter EmrE"/>
    <property type="match status" value="2"/>
</dbReference>
<comment type="similarity">
    <text evidence="2">Belongs to the EamA transporter family.</text>
</comment>
<dbReference type="EMBL" id="CP150096">
    <property type="protein sequence ID" value="WZN45149.1"/>
    <property type="molecule type" value="Genomic_DNA"/>
</dbReference>
<dbReference type="RefSeq" id="WP_341839904.1">
    <property type="nucleotide sequence ID" value="NZ_CP149792.1"/>
</dbReference>
<feature type="domain" description="EamA" evidence="7">
    <location>
        <begin position="4"/>
        <end position="133"/>
    </location>
</feature>
<dbReference type="Proteomes" id="UP001449657">
    <property type="component" value="Chromosome"/>
</dbReference>
<keyword evidence="3 6" id="KW-0812">Transmembrane</keyword>
<dbReference type="InterPro" id="IPR050638">
    <property type="entry name" value="AA-Vitamin_Transporters"/>
</dbReference>
<comment type="subcellular location">
    <subcellularLocation>
        <location evidence="1">Membrane</location>
        <topology evidence="1">Multi-pass membrane protein</topology>
    </subcellularLocation>
</comment>
<evidence type="ECO:0000259" key="7">
    <source>
        <dbReference type="Pfam" id="PF00892"/>
    </source>
</evidence>
<feature type="transmembrane region" description="Helical" evidence="6">
    <location>
        <begin position="7"/>
        <end position="26"/>
    </location>
</feature>
<accession>A0ABZ2Z052</accession>
<feature type="transmembrane region" description="Helical" evidence="6">
    <location>
        <begin position="179"/>
        <end position="199"/>
    </location>
</feature>
<sequence>MTRYMFMVFAGACSYGMLSTFVKLAFRQGFGPVHIAFLQALTGMCVLWGITLLKEKSRFRINAPLLATGAAIGLTSFVYYVSVQFIPASLAIVLLMQFVWMGILFDWLLFGQRPGSRHWLCVGLILAGTFLSSGISAGGQFPAGYWKGVGLALLSAFFYAVFIVANSKAGQDVPPVRKSAVMMTGASLAIFLVNCRTLVLTPLPGAGILPWTAFLAFFGTILPPLLFAKGIPKIGASLSALVMSAELPVAVLCSSLLLREAVNPLQWGGVGLMLAAMALLPKSAGKAVIKQTGQTV</sequence>
<feature type="transmembrane region" description="Helical" evidence="6">
    <location>
        <begin position="264"/>
        <end position="281"/>
    </location>
</feature>
<feature type="transmembrane region" description="Helical" evidence="6">
    <location>
        <begin position="205"/>
        <end position="226"/>
    </location>
</feature>
<feature type="domain" description="EamA" evidence="7">
    <location>
        <begin position="147"/>
        <end position="280"/>
    </location>
</feature>
<dbReference type="Gene3D" id="1.10.3730.20">
    <property type="match status" value="1"/>
</dbReference>
<name>A0ABZ2Z052_9BACT</name>
<organism evidence="8 9">
    <name type="scientific">Chitinophaga caseinilytica</name>
    <dbReference type="NCBI Taxonomy" id="2267521"/>
    <lineage>
        <taxon>Bacteria</taxon>
        <taxon>Pseudomonadati</taxon>
        <taxon>Bacteroidota</taxon>
        <taxon>Chitinophagia</taxon>
        <taxon>Chitinophagales</taxon>
        <taxon>Chitinophagaceae</taxon>
        <taxon>Chitinophaga</taxon>
    </lineage>
</organism>
<feature type="transmembrane region" description="Helical" evidence="6">
    <location>
        <begin position="88"/>
        <end position="110"/>
    </location>
</feature>
<feature type="transmembrane region" description="Helical" evidence="6">
    <location>
        <begin position="145"/>
        <end position="167"/>
    </location>
</feature>
<proteinExistence type="inferred from homology"/>
<feature type="transmembrane region" description="Helical" evidence="6">
    <location>
        <begin position="65"/>
        <end position="82"/>
    </location>
</feature>
<evidence type="ECO:0000256" key="4">
    <source>
        <dbReference type="ARBA" id="ARBA00022989"/>
    </source>
</evidence>
<dbReference type="Pfam" id="PF00892">
    <property type="entry name" value="EamA"/>
    <property type="match status" value="2"/>
</dbReference>
<dbReference type="InterPro" id="IPR000620">
    <property type="entry name" value="EamA_dom"/>
</dbReference>
<evidence type="ECO:0000256" key="5">
    <source>
        <dbReference type="ARBA" id="ARBA00023136"/>
    </source>
</evidence>
<keyword evidence="9" id="KW-1185">Reference proteome</keyword>
<dbReference type="PANTHER" id="PTHR32322">
    <property type="entry name" value="INNER MEMBRANE TRANSPORTER"/>
    <property type="match status" value="1"/>
</dbReference>
<protein>
    <submittedName>
        <fullName evidence="8">DMT family transporter</fullName>
    </submittedName>
</protein>
<feature type="transmembrane region" description="Helical" evidence="6">
    <location>
        <begin position="32"/>
        <end position="53"/>
    </location>
</feature>
<gene>
    <name evidence="8" type="ORF">WJU22_19820</name>
</gene>
<evidence type="ECO:0000256" key="1">
    <source>
        <dbReference type="ARBA" id="ARBA00004141"/>
    </source>
</evidence>